<sequence>MFKIAKKLTVIMLSASIIFSCSGIIAHAEGIKDKKQEYYQEYKRIIREANEKIGSKDFDLLPIDEINEDDMLTPKEFQKAVNAAIQLDTQKPVIDDNGGEYSNESNDNMSARASGETVTESQNKKVSVADNHSVIMKCTATFVTRYNASKKRRFITQIKSAKVTVSGYGFSWKKSPTITKRVIDGGRTGEILCLGVIKNPSGFTKQVSLSFEFYCNTGGGIEVR</sequence>
<name>A0A173RT65_ANAHA</name>
<dbReference type="EMBL" id="CYXT01000003">
    <property type="protein sequence ID" value="CUM80769.1"/>
    <property type="molecule type" value="Genomic_DNA"/>
</dbReference>
<feature type="chain" id="PRO_5014250216" evidence="2">
    <location>
        <begin position="29"/>
        <end position="224"/>
    </location>
</feature>
<evidence type="ECO:0000313" key="4">
    <source>
        <dbReference type="EMBL" id="CUM80769.1"/>
    </source>
</evidence>
<dbReference type="Proteomes" id="UP000188159">
    <property type="component" value="Chromosome"/>
</dbReference>
<proteinExistence type="predicted"/>
<protein>
    <submittedName>
        <fullName evidence="4">Uncharacterized protein</fullName>
    </submittedName>
</protein>
<keyword evidence="2" id="KW-0732">Signal</keyword>
<dbReference type="AlphaFoldDB" id="A0A173RT65"/>
<reference evidence="3 6" key="2">
    <citation type="journal article" date="2016" name="Sci. Rep.">
        <title>Accelerated dysbiosis of gut microbiota during aggravation of DSS-induced colitis by a butyrate-producing bacterium.</title>
        <authorList>
            <person name="Zhang Q."/>
            <person name="Wu Y."/>
            <person name="Wang J."/>
            <person name="Wu G."/>
            <person name="Long W."/>
            <person name="Xue Z."/>
            <person name="Wang L."/>
            <person name="Zhang X."/>
            <person name="Pang X."/>
            <person name="Zhao Y."/>
            <person name="Zhao L."/>
            <person name="Zhang C."/>
        </authorList>
    </citation>
    <scope>NUCLEOTIDE SEQUENCE [LARGE SCALE GENOMIC DNA]</scope>
    <source>
        <strain evidence="3 6">BPB5</strain>
    </source>
</reference>
<evidence type="ECO:0000313" key="5">
    <source>
        <dbReference type="Proteomes" id="UP000095598"/>
    </source>
</evidence>
<evidence type="ECO:0000313" key="6">
    <source>
        <dbReference type="Proteomes" id="UP000188159"/>
    </source>
</evidence>
<reference evidence="4 5" key="1">
    <citation type="submission" date="2015-09" db="EMBL/GenBank/DDBJ databases">
        <authorList>
            <consortium name="Pathogen Informatics"/>
        </authorList>
    </citation>
    <scope>NUCLEOTIDE SEQUENCE [LARGE SCALE GENOMIC DNA]</scope>
    <source>
        <strain evidence="4 5">2789STDY5608868</strain>
    </source>
</reference>
<organism evidence="4 5">
    <name type="scientific">Anaerostipes hadrus</name>
    <dbReference type="NCBI Taxonomy" id="649756"/>
    <lineage>
        <taxon>Bacteria</taxon>
        <taxon>Bacillati</taxon>
        <taxon>Bacillota</taxon>
        <taxon>Clostridia</taxon>
        <taxon>Lachnospirales</taxon>
        <taxon>Lachnospiraceae</taxon>
        <taxon>Anaerostipes</taxon>
    </lineage>
</organism>
<accession>A0A173RT65</accession>
<dbReference type="RefSeq" id="WP_008393769.1">
    <property type="nucleotide sequence ID" value="NZ_BAABYN010000001.1"/>
</dbReference>
<evidence type="ECO:0000313" key="3">
    <source>
        <dbReference type="EMBL" id="AQP38306.1"/>
    </source>
</evidence>
<dbReference type="PROSITE" id="PS51257">
    <property type="entry name" value="PROKAR_LIPOPROTEIN"/>
    <property type="match status" value="1"/>
</dbReference>
<evidence type="ECO:0000256" key="2">
    <source>
        <dbReference type="SAM" id="SignalP"/>
    </source>
</evidence>
<gene>
    <name evidence="3" type="ORF">DO83_00795</name>
    <name evidence="4" type="ORF">ERS852425_00751</name>
</gene>
<dbReference type="EMBL" id="CP012098">
    <property type="protein sequence ID" value="AQP38306.1"/>
    <property type="molecule type" value="Genomic_DNA"/>
</dbReference>
<feature type="compositionally biased region" description="Polar residues" evidence="1">
    <location>
        <begin position="100"/>
        <end position="123"/>
    </location>
</feature>
<feature type="region of interest" description="Disordered" evidence="1">
    <location>
        <begin position="95"/>
        <end position="123"/>
    </location>
</feature>
<dbReference type="Proteomes" id="UP000095598">
    <property type="component" value="Unassembled WGS sequence"/>
</dbReference>
<feature type="signal peptide" evidence="2">
    <location>
        <begin position="1"/>
        <end position="28"/>
    </location>
</feature>
<evidence type="ECO:0000256" key="1">
    <source>
        <dbReference type="SAM" id="MobiDB-lite"/>
    </source>
</evidence>